<dbReference type="InterPro" id="IPR016193">
    <property type="entry name" value="Cytidine_deaminase-like"/>
</dbReference>
<dbReference type="OrthoDB" id="9788517at2"/>
<dbReference type="Gene3D" id="3.40.140.10">
    <property type="entry name" value="Cytidine Deaminase, domain 2"/>
    <property type="match status" value="1"/>
</dbReference>
<gene>
    <name evidence="9" type="ORF">AC812_15835</name>
</gene>
<feature type="binding site" evidence="7">
    <location>
        <position position="98"/>
    </location>
    <ligand>
        <name>Zn(2+)</name>
        <dbReference type="ChEBI" id="CHEBI:29105"/>
        <note>catalytic</note>
    </ligand>
</feature>
<dbReference type="InterPro" id="IPR015517">
    <property type="entry name" value="dCMP_deaminase-rel"/>
</dbReference>
<keyword evidence="4" id="KW-0378">Hydrolase</keyword>
<evidence type="ECO:0000256" key="6">
    <source>
        <dbReference type="PIRSR" id="PIRSR006019-1"/>
    </source>
</evidence>
<dbReference type="Proteomes" id="UP000050514">
    <property type="component" value="Unassembled WGS sequence"/>
</dbReference>
<keyword evidence="3 7" id="KW-0479">Metal-binding</keyword>
<name>A0A0P6WT59_9CHLR</name>
<feature type="active site" description="Proton donor" evidence="6">
    <location>
        <position position="72"/>
    </location>
</feature>
<dbReference type="Pfam" id="PF00383">
    <property type="entry name" value="dCMP_cyt_deam_1"/>
    <property type="match status" value="1"/>
</dbReference>
<proteinExistence type="inferred from homology"/>
<evidence type="ECO:0000256" key="5">
    <source>
        <dbReference type="ARBA" id="ARBA00022833"/>
    </source>
</evidence>
<dbReference type="PATRIC" id="fig|360411.5.peg.1037"/>
<feature type="binding site" evidence="7">
    <location>
        <position position="101"/>
    </location>
    <ligand>
        <name>Zn(2+)</name>
        <dbReference type="ChEBI" id="CHEBI:29105"/>
        <note>catalytic</note>
    </ligand>
</feature>
<dbReference type="InterPro" id="IPR002125">
    <property type="entry name" value="CMP_dCMP_dom"/>
</dbReference>
<dbReference type="AlphaFoldDB" id="A0A0P6WT59"/>
<comment type="caution">
    <text evidence="9">The sequence shown here is derived from an EMBL/GenBank/DDBJ whole genome shotgun (WGS) entry which is preliminary data.</text>
</comment>
<evidence type="ECO:0000256" key="7">
    <source>
        <dbReference type="PIRSR" id="PIRSR006019-2"/>
    </source>
</evidence>
<protein>
    <recommendedName>
        <fullName evidence="8">CMP/dCMP-type deaminase domain-containing protein</fullName>
    </recommendedName>
</protein>
<reference evidence="9 10" key="1">
    <citation type="submission" date="2015-07" db="EMBL/GenBank/DDBJ databases">
        <title>Draft genome of Bellilinea caldifistulae DSM 17877.</title>
        <authorList>
            <person name="Hemp J."/>
            <person name="Ward L.M."/>
            <person name="Pace L.A."/>
            <person name="Fischer W.W."/>
        </authorList>
    </citation>
    <scope>NUCLEOTIDE SEQUENCE [LARGE SCALE GENOMIC DNA]</scope>
    <source>
        <strain evidence="9 10">GOMI-1</strain>
    </source>
</reference>
<sequence length="148" mass="16520">MPRPSWDSYFMKIAEDVALRSTCDRAQVGAVLVREKHIISTGYNGSPAGLEHCDDVGHLMVDGHCVRTVHAEVNAIIQAAVFGLATRDSVCYVTHFPCLNCTKMLINARIARLVYREPYRIDPIALQFLQQAGIEVIQWQPESAPQPE</sequence>
<dbReference type="EMBL" id="LGHJ01000024">
    <property type="protein sequence ID" value="KPL72307.1"/>
    <property type="molecule type" value="Genomic_DNA"/>
</dbReference>
<dbReference type="PIRSF" id="PIRSF006019">
    <property type="entry name" value="dCMP_deaminase"/>
    <property type="match status" value="1"/>
</dbReference>
<dbReference type="InterPro" id="IPR035105">
    <property type="entry name" value="Deoxycytidylate_deaminase_dom"/>
</dbReference>
<keyword evidence="10" id="KW-1185">Reference proteome</keyword>
<dbReference type="STRING" id="360411.AC812_15835"/>
<keyword evidence="5 7" id="KW-0862">Zinc</keyword>
<dbReference type="GO" id="GO:0005737">
    <property type="term" value="C:cytoplasm"/>
    <property type="evidence" value="ECO:0007669"/>
    <property type="project" value="TreeGrafter"/>
</dbReference>
<dbReference type="GO" id="GO:0006220">
    <property type="term" value="P:pyrimidine nucleotide metabolic process"/>
    <property type="evidence" value="ECO:0007669"/>
    <property type="project" value="InterPro"/>
</dbReference>
<comment type="similarity">
    <text evidence="2">Belongs to the cytidine and deoxycytidylate deaminase family.</text>
</comment>
<evidence type="ECO:0000313" key="9">
    <source>
        <dbReference type="EMBL" id="KPL72307.1"/>
    </source>
</evidence>
<dbReference type="GO" id="GO:0004132">
    <property type="term" value="F:dCMP deaminase activity"/>
    <property type="evidence" value="ECO:0007669"/>
    <property type="project" value="InterPro"/>
</dbReference>
<dbReference type="SUPFAM" id="SSF53927">
    <property type="entry name" value="Cytidine deaminase-like"/>
    <property type="match status" value="1"/>
</dbReference>
<organism evidence="9 10">
    <name type="scientific">Bellilinea caldifistulae</name>
    <dbReference type="NCBI Taxonomy" id="360411"/>
    <lineage>
        <taxon>Bacteria</taxon>
        <taxon>Bacillati</taxon>
        <taxon>Chloroflexota</taxon>
        <taxon>Anaerolineae</taxon>
        <taxon>Anaerolineales</taxon>
        <taxon>Anaerolineaceae</taxon>
        <taxon>Bellilinea</taxon>
    </lineage>
</organism>
<dbReference type="PROSITE" id="PS51747">
    <property type="entry name" value="CYT_DCMP_DEAMINASES_2"/>
    <property type="match status" value="1"/>
</dbReference>
<dbReference type="PANTHER" id="PTHR11086">
    <property type="entry name" value="DEOXYCYTIDYLATE DEAMINASE-RELATED"/>
    <property type="match status" value="1"/>
</dbReference>
<evidence type="ECO:0000256" key="2">
    <source>
        <dbReference type="ARBA" id="ARBA00006576"/>
    </source>
</evidence>
<dbReference type="RefSeq" id="WP_061913400.1">
    <property type="nucleotide sequence ID" value="NZ_DF967971.1"/>
</dbReference>
<accession>A0A0P6WT59</accession>
<dbReference type="InterPro" id="IPR016473">
    <property type="entry name" value="dCMP_deaminase"/>
</dbReference>
<dbReference type="GO" id="GO:0008270">
    <property type="term" value="F:zinc ion binding"/>
    <property type="evidence" value="ECO:0007669"/>
    <property type="project" value="InterPro"/>
</dbReference>
<dbReference type="PANTHER" id="PTHR11086:SF18">
    <property type="entry name" value="DEOXYCYTIDYLATE DEAMINASE"/>
    <property type="match status" value="1"/>
</dbReference>
<evidence type="ECO:0000256" key="3">
    <source>
        <dbReference type="ARBA" id="ARBA00022723"/>
    </source>
</evidence>
<evidence type="ECO:0000256" key="1">
    <source>
        <dbReference type="ARBA" id="ARBA00001947"/>
    </source>
</evidence>
<dbReference type="InterPro" id="IPR016192">
    <property type="entry name" value="APOBEC/CMP_deaminase_Zn-bd"/>
</dbReference>
<dbReference type="PROSITE" id="PS00903">
    <property type="entry name" value="CYT_DCMP_DEAMINASES_1"/>
    <property type="match status" value="1"/>
</dbReference>
<comment type="cofactor">
    <cofactor evidence="1 7">
        <name>Zn(2+)</name>
        <dbReference type="ChEBI" id="CHEBI:29105"/>
    </cofactor>
</comment>
<evidence type="ECO:0000313" key="10">
    <source>
        <dbReference type="Proteomes" id="UP000050514"/>
    </source>
</evidence>
<feature type="domain" description="CMP/dCMP-type deaminase" evidence="8">
    <location>
        <begin position="5"/>
        <end position="132"/>
    </location>
</feature>
<evidence type="ECO:0000259" key="8">
    <source>
        <dbReference type="PROSITE" id="PS51747"/>
    </source>
</evidence>
<dbReference type="CDD" id="cd01286">
    <property type="entry name" value="deoxycytidylate_deaminase"/>
    <property type="match status" value="1"/>
</dbReference>
<feature type="binding site" evidence="7">
    <location>
        <position position="70"/>
    </location>
    <ligand>
        <name>Zn(2+)</name>
        <dbReference type="ChEBI" id="CHEBI:29105"/>
        <note>catalytic</note>
    </ligand>
</feature>
<evidence type="ECO:0000256" key="4">
    <source>
        <dbReference type="ARBA" id="ARBA00022801"/>
    </source>
</evidence>